<dbReference type="Proteomes" id="UP000319658">
    <property type="component" value="Segment"/>
</dbReference>
<name>A0A514TV85_9CAUD</name>
<protein>
    <submittedName>
        <fullName evidence="2">Uncharacterized protein</fullName>
    </submittedName>
</protein>
<evidence type="ECO:0000313" key="3">
    <source>
        <dbReference type="Proteomes" id="UP000319658"/>
    </source>
</evidence>
<keyword evidence="1" id="KW-1133">Transmembrane helix</keyword>
<gene>
    <name evidence="2" type="ORF">D3_0201</name>
</gene>
<keyword evidence="1" id="KW-0812">Transmembrane</keyword>
<evidence type="ECO:0000256" key="1">
    <source>
        <dbReference type="SAM" id="Phobius"/>
    </source>
</evidence>
<keyword evidence="1" id="KW-0472">Membrane</keyword>
<dbReference type="EMBL" id="MN102098">
    <property type="protein sequence ID" value="QDJ96931.1"/>
    <property type="molecule type" value="Genomic_DNA"/>
</dbReference>
<proteinExistence type="predicted"/>
<organism evidence="2 3">
    <name type="scientific">Aeromonas phage D3</name>
    <dbReference type="NCBI Taxonomy" id="2593327"/>
    <lineage>
        <taxon>Viruses</taxon>
        <taxon>Duplodnaviria</taxon>
        <taxon>Heunggongvirae</taxon>
        <taxon>Uroviricota</taxon>
        <taxon>Caudoviricetes</taxon>
        <taxon>Chimalliviridae</taxon>
        <taxon>Ludhianavirus</taxon>
        <taxon>Ludhianavirus D3</taxon>
    </lineage>
</organism>
<reference evidence="2 3" key="1">
    <citation type="submission" date="2019-06" db="EMBL/GenBank/DDBJ databases">
        <title>Complete genome sequence of Aeromonas hydrophila bacteriophage D3.</title>
        <authorList>
            <person name="Rai S."/>
            <person name="Tyagi A."/>
            <person name="Kumar N."/>
            <person name="Singh N."/>
        </authorList>
    </citation>
    <scope>NUCLEOTIDE SEQUENCE [LARGE SCALE GENOMIC DNA]</scope>
</reference>
<evidence type="ECO:0000313" key="2">
    <source>
        <dbReference type="EMBL" id="QDJ96931.1"/>
    </source>
</evidence>
<feature type="transmembrane region" description="Helical" evidence="1">
    <location>
        <begin position="46"/>
        <end position="65"/>
    </location>
</feature>
<feature type="transmembrane region" description="Helical" evidence="1">
    <location>
        <begin position="6"/>
        <end position="25"/>
    </location>
</feature>
<keyword evidence="3" id="KW-1185">Reference proteome</keyword>
<accession>A0A514TV85</accession>
<sequence length="71" mass="8050">MTGYEGMFFVLLMLIPMTIISIGLGMRDQDVTKTSMKNFKIKLNHFCGFITIAGALAYGFFLFFLKQGIAW</sequence>